<dbReference type="EMBL" id="CP003537">
    <property type="protein sequence ID" value="AGH94873.1"/>
    <property type="molecule type" value="Genomic_DNA"/>
</dbReference>
<dbReference type="Proteomes" id="UP000012040">
    <property type="component" value="Chromosome"/>
</dbReference>
<keyword evidence="1" id="KW-0812">Transmembrane</keyword>
<keyword evidence="1" id="KW-0472">Membrane</keyword>
<accession>M4V6P0</accession>
<evidence type="ECO:0000256" key="1">
    <source>
        <dbReference type="SAM" id="Phobius"/>
    </source>
</evidence>
<organism evidence="2 3">
    <name type="scientific">Pseudobdellovibrio exovorus JSS</name>
    <dbReference type="NCBI Taxonomy" id="1184267"/>
    <lineage>
        <taxon>Bacteria</taxon>
        <taxon>Pseudomonadati</taxon>
        <taxon>Bdellovibrionota</taxon>
        <taxon>Bdellovibrionia</taxon>
        <taxon>Bdellovibrionales</taxon>
        <taxon>Pseudobdellovibrionaceae</taxon>
        <taxon>Pseudobdellovibrio</taxon>
    </lineage>
</organism>
<dbReference type="AlphaFoldDB" id="M4V6P0"/>
<proteinExistence type="predicted"/>
<name>M4V6P0_9BACT</name>
<dbReference type="STRING" id="1184267.A11Q_653"/>
<keyword evidence="3" id="KW-1185">Reference proteome</keyword>
<sequence>MSFFDFIQLKISSVWYIPQTVPNSLPDPVQAPMADYPDLIFLERSLIIFLFLILFIPYLKKHNSRHLEKKRKLTLKASTIVMASLVFLWMLRSNWIF</sequence>
<protein>
    <submittedName>
        <fullName evidence="2">Uncharacterized protein</fullName>
    </submittedName>
</protein>
<feature type="transmembrane region" description="Helical" evidence="1">
    <location>
        <begin position="73"/>
        <end position="91"/>
    </location>
</feature>
<reference evidence="2 3" key="1">
    <citation type="journal article" date="2013" name="ISME J.">
        <title>By their genes ye shall know them: genomic signatures of predatory bacteria.</title>
        <authorList>
            <person name="Pasternak Z."/>
            <person name="Pietrokovski S."/>
            <person name="Rotem O."/>
            <person name="Gophna U."/>
            <person name="Lurie-Weinberger M.N."/>
            <person name="Jurkevitch E."/>
        </authorList>
    </citation>
    <scope>NUCLEOTIDE SEQUENCE [LARGE SCALE GENOMIC DNA]</scope>
    <source>
        <strain evidence="2 3">JSS</strain>
    </source>
</reference>
<dbReference type="HOGENOM" id="CLU_2341104_0_0_7"/>
<evidence type="ECO:0000313" key="3">
    <source>
        <dbReference type="Proteomes" id="UP000012040"/>
    </source>
</evidence>
<gene>
    <name evidence="2" type="ORF">A11Q_653</name>
</gene>
<dbReference type="KEGG" id="bex:A11Q_653"/>
<keyword evidence="1" id="KW-1133">Transmembrane helix</keyword>
<feature type="transmembrane region" description="Helical" evidence="1">
    <location>
        <begin position="39"/>
        <end position="59"/>
    </location>
</feature>
<evidence type="ECO:0000313" key="2">
    <source>
        <dbReference type="EMBL" id="AGH94873.1"/>
    </source>
</evidence>